<accession>A0A8I6WXM0</accession>
<feature type="transmembrane region" description="Helical" evidence="2">
    <location>
        <begin position="74"/>
        <end position="97"/>
    </location>
</feature>
<keyword evidence="2" id="KW-1133">Transmembrane helix</keyword>
<keyword evidence="2" id="KW-0472">Membrane</keyword>
<keyword evidence="4" id="KW-1185">Reference proteome</keyword>
<dbReference type="Gramene" id="HORVU.MOREX.r3.2HG0115530.1">
    <property type="protein sequence ID" value="HORVU.MOREX.r3.2HG0115530.1"/>
    <property type="gene ID" value="HORVU.MOREX.r3.2HG0115530"/>
</dbReference>
<dbReference type="AlphaFoldDB" id="A0A8I6WXM0"/>
<feature type="transmembrane region" description="Helical" evidence="2">
    <location>
        <begin position="35"/>
        <end position="54"/>
    </location>
</feature>
<evidence type="ECO:0000313" key="4">
    <source>
        <dbReference type="Proteomes" id="UP000011116"/>
    </source>
</evidence>
<evidence type="ECO:0000256" key="2">
    <source>
        <dbReference type="SAM" id="Phobius"/>
    </source>
</evidence>
<feature type="region of interest" description="Disordered" evidence="1">
    <location>
        <begin position="1"/>
        <end position="23"/>
    </location>
</feature>
<organism evidence="3 4">
    <name type="scientific">Hordeum vulgare subsp. vulgare</name>
    <name type="common">Domesticated barley</name>
    <dbReference type="NCBI Taxonomy" id="112509"/>
    <lineage>
        <taxon>Eukaryota</taxon>
        <taxon>Viridiplantae</taxon>
        <taxon>Streptophyta</taxon>
        <taxon>Embryophyta</taxon>
        <taxon>Tracheophyta</taxon>
        <taxon>Spermatophyta</taxon>
        <taxon>Magnoliopsida</taxon>
        <taxon>Liliopsida</taxon>
        <taxon>Poales</taxon>
        <taxon>Poaceae</taxon>
        <taxon>BOP clade</taxon>
        <taxon>Pooideae</taxon>
        <taxon>Triticodae</taxon>
        <taxon>Triticeae</taxon>
        <taxon>Hordeinae</taxon>
        <taxon>Hordeum</taxon>
    </lineage>
</organism>
<evidence type="ECO:0000256" key="1">
    <source>
        <dbReference type="SAM" id="MobiDB-lite"/>
    </source>
</evidence>
<proteinExistence type="predicted"/>
<keyword evidence="2" id="KW-0812">Transmembrane</keyword>
<reference evidence="3" key="3">
    <citation type="submission" date="2022-01" db="UniProtKB">
        <authorList>
            <consortium name="EnsemblPlants"/>
        </authorList>
    </citation>
    <scope>IDENTIFICATION</scope>
    <source>
        <strain evidence="3">subsp. vulgare</strain>
    </source>
</reference>
<sequence>MTFLPLYHTSAPQPHRSDRSRETGARMAVGRRLELLVFFSTAGSTLLDLLAAVMCTGADPYDAAFRLPNRLMRWSLLCGAFPWGGVLLALQSTWLGVLDAGWEPTNVELLLLVAVECVVACFTFGVACAALGVDRLAVQHGNCGPSAAVCSLYLVAAAAACGAAALAAVSALGMLWILAARFRPARAA</sequence>
<dbReference type="RefSeq" id="XP_044965020.1">
    <property type="nucleotide sequence ID" value="XM_045109085.1"/>
</dbReference>
<reference evidence="3" key="2">
    <citation type="submission" date="2020-10" db="EMBL/GenBank/DDBJ databases">
        <authorList>
            <person name="Scholz U."/>
            <person name="Mascher M."/>
            <person name="Fiebig A."/>
        </authorList>
    </citation>
    <scope>NUCLEOTIDE SEQUENCE [LARGE SCALE GENOMIC DNA]</scope>
    <source>
        <strain evidence="3">cv. Morex</strain>
    </source>
</reference>
<name>A0A8I6WXM0_HORVV</name>
<feature type="transmembrane region" description="Helical" evidence="2">
    <location>
        <begin position="109"/>
        <end position="133"/>
    </location>
</feature>
<dbReference type="EnsemblPlants" id="HORVU.MOREX.r3.2HG0115530.1">
    <property type="protein sequence ID" value="HORVU.MOREX.r3.2HG0115530.1"/>
    <property type="gene ID" value="HORVU.MOREX.r3.2HG0115530"/>
</dbReference>
<evidence type="ECO:0000313" key="3">
    <source>
        <dbReference type="EnsemblPlants" id="HORVU.MOREX.r3.2HG0115530.1"/>
    </source>
</evidence>
<dbReference type="OrthoDB" id="621936at2759"/>
<dbReference type="KEGG" id="hvg:123425391"/>
<protein>
    <submittedName>
        <fullName evidence="3">Uncharacterized protein</fullName>
    </submittedName>
</protein>
<feature type="transmembrane region" description="Helical" evidence="2">
    <location>
        <begin position="153"/>
        <end position="179"/>
    </location>
</feature>
<dbReference type="Proteomes" id="UP000011116">
    <property type="component" value="Chromosome 2H"/>
</dbReference>
<dbReference type="Gramene" id="HORVU.MOREX.r2.2HG0094950.1">
    <property type="protein sequence ID" value="HORVU.MOREX.r2.2HG0094950.1"/>
    <property type="gene ID" value="HORVU.MOREX.r2.2HG0094950"/>
</dbReference>
<reference evidence="4" key="1">
    <citation type="journal article" date="2012" name="Nature">
        <title>A physical, genetic and functional sequence assembly of the barley genome.</title>
        <authorList>
            <consortium name="The International Barley Genome Sequencing Consortium"/>
            <person name="Mayer K.F."/>
            <person name="Waugh R."/>
            <person name="Brown J.W."/>
            <person name="Schulman A."/>
            <person name="Langridge P."/>
            <person name="Platzer M."/>
            <person name="Fincher G.B."/>
            <person name="Muehlbauer G.J."/>
            <person name="Sato K."/>
            <person name="Close T.J."/>
            <person name="Wise R.P."/>
            <person name="Stein N."/>
        </authorList>
    </citation>
    <scope>NUCLEOTIDE SEQUENCE [LARGE SCALE GENOMIC DNA]</scope>
    <source>
        <strain evidence="4">cv. Morex</strain>
    </source>
</reference>
<dbReference type="GeneID" id="123425391"/>
<gene>
    <name evidence="3" type="primary">LOC123425391</name>
</gene>